<name>A0ABY4TK43_9ACTN</name>
<gene>
    <name evidence="2" type="ORF">MW084_24290</name>
</gene>
<dbReference type="RefSeq" id="WP_275563782.1">
    <property type="nucleotide sequence ID" value="NZ_CP095474.1"/>
</dbReference>
<proteinExistence type="predicted"/>
<evidence type="ECO:0000313" key="2">
    <source>
        <dbReference type="EMBL" id="URN18560.1"/>
    </source>
</evidence>
<organism evidence="2 3">
    <name type="scientific">Streptomyces sudanensis</name>
    <dbReference type="NCBI Taxonomy" id="436397"/>
    <lineage>
        <taxon>Bacteria</taxon>
        <taxon>Bacillati</taxon>
        <taxon>Actinomycetota</taxon>
        <taxon>Actinomycetes</taxon>
        <taxon>Kitasatosporales</taxon>
        <taxon>Streptomycetaceae</taxon>
        <taxon>Streptomyces</taxon>
    </lineage>
</organism>
<sequence>MVVDMKDYSKIPEAKMAPTLADLESILSTVFEQCGIDDVVTLDNAVKDRGDGSIYVLSSRHAARLVDPLLGHLKQALERREQSRLASSPSIRLRASVHVGPLVLPNHRGDAAVDACRLVESVAVRRAMDAALDNDLPLAAAVSDPVYDRSVRAERTKTLKPRDFHPATALVNGKPGFEETCWLHVPGLVPAVIASYLNADSSTSSAGPRGSESQSRTNDGPAREKPAIPAGGQRAKAKGKARIVQVGGDYNRGREEA</sequence>
<evidence type="ECO:0000256" key="1">
    <source>
        <dbReference type="SAM" id="MobiDB-lite"/>
    </source>
</evidence>
<evidence type="ECO:0000313" key="3">
    <source>
        <dbReference type="Proteomes" id="UP001056383"/>
    </source>
</evidence>
<reference evidence="2" key="1">
    <citation type="submission" date="2022-04" db="EMBL/GenBank/DDBJ databases">
        <title>Systematic whole-genome sequencing reveals an unexpected diversity among actinomycetoma pathogens and provides insights into their antibacterial susceptibilities.</title>
        <authorList>
            <person name="Watson A.K."/>
            <person name="Kepplinger B."/>
            <person name="Bakhiet S.M."/>
            <person name="Mhmoud N.A."/>
            <person name="Chapman J."/>
            <person name="Allenby N."/>
            <person name="Mickiewicz K."/>
            <person name="Goodfellow M."/>
            <person name="Fahal A.H."/>
            <person name="Errington J."/>
        </authorList>
    </citation>
    <scope>NUCLEOTIDE SEQUENCE</scope>
    <source>
        <strain evidence="2">SD 504</strain>
    </source>
</reference>
<protein>
    <recommendedName>
        <fullName evidence="4">Guanylate cyclase domain-containing protein</fullName>
    </recommendedName>
</protein>
<dbReference type="EMBL" id="CP095474">
    <property type="protein sequence ID" value="URN18560.1"/>
    <property type="molecule type" value="Genomic_DNA"/>
</dbReference>
<evidence type="ECO:0008006" key="4">
    <source>
        <dbReference type="Google" id="ProtNLM"/>
    </source>
</evidence>
<dbReference type="Proteomes" id="UP001056383">
    <property type="component" value="Chromosome"/>
</dbReference>
<feature type="compositionally biased region" description="Polar residues" evidence="1">
    <location>
        <begin position="200"/>
        <end position="218"/>
    </location>
</feature>
<accession>A0ABY4TK43</accession>
<keyword evidence="3" id="KW-1185">Reference proteome</keyword>
<feature type="region of interest" description="Disordered" evidence="1">
    <location>
        <begin position="200"/>
        <end position="257"/>
    </location>
</feature>